<dbReference type="InterPro" id="IPR011990">
    <property type="entry name" value="TPR-like_helical_dom_sf"/>
</dbReference>
<reference evidence="2 3" key="1">
    <citation type="submission" date="2024-04" db="EMBL/GenBank/DDBJ databases">
        <authorList>
            <person name="Cremers G."/>
        </authorList>
    </citation>
    <scope>NUCLEOTIDE SEQUENCE [LARGE SCALE GENOMIC DNA]</scope>
    <source>
        <strain evidence="2">MeCH1-AG</strain>
    </source>
</reference>
<proteinExistence type="predicted"/>
<dbReference type="Gene3D" id="1.25.40.10">
    <property type="entry name" value="Tetratricopeptide repeat domain"/>
    <property type="match status" value="1"/>
</dbReference>
<accession>A0ABP1CAS8</accession>
<organism evidence="2 3">
    <name type="scientific">Candidatus Methylocalor cossyra</name>
    <dbReference type="NCBI Taxonomy" id="3108543"/>
    <lineage>
        <taxon>Bacteria</taxon>
        <taxon>Pseudomonadati</taxon>
        <taxon>Pseudomonadota</taxon>
        <taxon>Gammaproteobacteria</taxon>
        <taxon>Methylococcales</taxon>
        <taxon>Methylococcaceae</taxon>
        <taxon>Candidatus Methylocalor</taxon>
    </lineage>
</organism>
<feature type="repeat" description="TPR" evidence="1">
    <location>
        <begin position="226"/>
        <end position="259"/>
    </location>
</feature>
<keyword evidence="3" id="KW-1185">Reference proteome</keyword>
<dbReference type="SUPFAM" id="SSF48452">
    <property type="entry name" value="TPR-like"/>
    <property type="match status" value="1"/>
</dbReference>
<evidence type="ECO:0000256" key="1">
    <source>
        <dbReference type="PROSITE-ProRule" id="PRU00339"/>
    </source>
</evidence>
<keyword evidence="1" id="KW-0802">TPR repeat</keyword>
<evidence type="ECO:0000313" key="2">
    <source>
        <dbReference type="EMBL" id="CAL1241381.1"/>
    </source>
</evidence>
<name>A0ABP1CAS8_9GAMM</name>
<evidence type="ECO:0000313" key="3">
    <source>
        <dbReference type="Proteomes" id="UP001497493"/>
    </source>
</evidence>
<dbReference type="PROSITE" id="PS50005">
    <property type="entry name" value="TPR"/>
    <property type="match status" value="1"/>
</dbReference>
<sequence length="409" mass="45026">MGCGSGLGSLAVAMVGGKRRAWLIALALAFGAALPSGAKPFVPTRDDQVLERLPWPGSATVRQLRDLRRELQAAPERLAPAVQLARGYLGLARQDSDPRYLGYAQAALRPWWEQPAAPPEVLWLRATIRQNRHEFDAALADLARLLALQPGNAQARLSAAVIHQVRGEYRAAMVECLSLLRSTRHWIATACLSNVASLTGRADPAYLALRRALENDPAVDDGEARRWALTTLAEIAVRTGRFQEAERHFRQALALGQEDVYLLGAYADFLLDQGRADLIPPLLENRTRVDALLLRLALAEQQLGRSALAGHRAELAARFAASRQRGDSLHRGEEARFALHLLNQPRMALALAADNWALQREPRDARILLEAALAVGDPAAAAPVLDWLRRHRLEDRQLAALARRFEPSP</sequence>
<dbReference type="InterPro" id="IPR019734">
    <property type="entry name" value="TPR_rpt"/>
</dbReference>
<dbReference type="Proteomes" id="UP001497493">
    <property type="component" value="Chromosome"/>
</dbReference>
<dbReference type="RefSeq" id="WP_348757902.1">
    <property type="nucleotide sequence ID" value="NZ_OZ026884.1"/>
</dbReference>
<protein>
    <submittedName>
        <fullName evidence="2">Cellulose synthase operon protein C</fullName>
    </submittedName>
</protein>
<dbReference type="EMBL" id="OZ026884">
    <property type="protein sequence ID" value="CAL1241381.1"/>
    <property type="molecule type" value="Genomic_DNA"/>
</dbReference>
<dbReference type="SMART" id="SM00028">
    <property type="entry name" value="TPR"/>
    <property type="match status" value="3"/>
</dbReference>
<gene>
    <name evidence="2" type="ORF">MECH1_V1_2605</name>
</gene>